<dbReference type="Proteomes" id="UP000181884">
    <property type="component" value="Unassembled WGS sequence"/>
</dbReference>
<evidence type="ECO:0000313" key="5">
    <source>
        <dbReference type="Proteomes" id="UP000181884"/>
    </source>
</evidence>
<dbReference type="PROSITE" id="PS50943">
    <property type="entry name" value="HTH_CROC1"/>
    <property type="match status" value="1"/>
</dbReference>
<name>A0A1L8RFB4_9ENTE</name>
<reference evidence="4 5" key="1">
    <citation type="submission" date="2014-12" db="EMBL/GenBank/DDBJ databases">
        <title>Draft genome sequences of 29 type strains of Enterococci.</title>
        <authorList>
            <person name="Zhong Z."/>
            <person name="Sun Z."/>
            <person name="Liu W."/>
            <person name="Zhang W."/>
            <person name="Zhang H."/>
        </authorList>
    </citation>
    <scope>NUCLEOTIDE SEQUENCE [LARGE SCALE GENOMIC DNA]</scope>
    <source>
        <strain evidence="4 5">DSM 17029</strain>
    </source>
</reference>
<keyword evidence="1" id="KW-0238">DNA-binding</keyword>
<evidence type="ECO:0000259" key="3">
    <source>
        <dbReference type="PROSITE" id="PS50943"/>
    </source>
</evidence>
<dbReference type="PANTHER" id="PTHR46558:SF11">
    <property type="entry name" value="HTH-TYPE TRANSCRIPTIONAL REGULATOR XRE"/>
    <property type="match status" value="1"/>
</dbReference>
<accession>A0A1L8RFB4</accession>
<feature type="domain" description="HTH cro/C1-type" evidence="3">
    <location>
        <begin position="6"/>
        <end position="60"/>
    </location>
</feature>
<keyword evidence="2" id="KW-0812">Transmembrane</keyword>
<proteinExistence type="predicted"/>
<dbReference type="CDD" id="cd00093">
    <property type="entry name" value="HTH_XRE"/>
    <property type="match status" value="1"/>
</dbReference>
<dbReference type="SMART" id="SM00530">
    <property type="entry name" value="HTH_XRE"/>
    <property type="match status" value="1"/>
</dbReference>
<keyword evidence="2" id="KW-1133">Transmembrane helix</keyword>
<evidence type="ECO:0000313" key="4">
    <source>
        <dbReference type="EMBL" id="OJG18458.1"/>
    </source>
</evidence>
<dbReference type="Gene3D" id="1.10.260.40">
    <property type="entry name" value="lambda repressor-like DNA-binding domains"/>
    <property type="match status" value="1"/>
</dbReference>
<feature type="transmembrane region" description="Helical" evidence="2">
    <location>
        <begin position="100"/>
        <end position="127"/>
    </location>
</feature>
<dbReference type="GO" id="GO:0003677">
    <property type="term" value="F:DNA binding"/>
    <property type="evidence" value="ECO:0007669"/>
    <property type="project" value="UniProtKB-KW"/>
</dbReference>
<dbReference type="Pfam" id="PF01381">
    <property type="entry name" value="HTH_3"/>
    <property type="match status" value="1"/>
</dbReference>
<keyword evidence="2" id="KW-0472">Membrane</keyword>
<gene>
    <name evidence="4" type="ORF">RU97_GL001855</name>
</gene>
<protein>
    <recommendedName>
        <fullName evidence="3">HTH cro/C1-type domain-containing protein</fullName>
    </recommendedName>
</protein>
<dbReference type="EMBL" id="JXKH01000004">
    <property type="protein sequence ID" value="OJG18458.1"/>
    <property type="molecule type" value="Genomic_DNA"/>
</dbReference>
<organism evidence="4 5">
    <name type="scientific">Enterococcus canis</name>
    <dbReference type="NCBI Taxonomy" id="214095"/>
    <lineage>
        <taxon>Bacteria</taxon>
        <taxon>Bacillati</taxon>
        <taxon>Bacillota</taxon>
        <taxon>Bacilli</taxon>
        <taxon>Lactobacillales</taxon>
        <taxon>Enterococcaceae</taxon>
        <taxon>Enterococcus</taxon>
    </lineage>
</organism>
<dbReference type="InterPro" id="IPR010982">
    <property type="entry name" value="Lambda_DNA-bd_dom_sf"/>
</dbReference>
<dbReference type="STRING" id="214095.RU97_GL001855"/>
<evidence type="ECO:0000256" key="1">
    <source>
        <dbReference type="ARBA" id="ARBA00023125"/>
    </source>
</evidence>
<dbReference type="PANTHER" id="PTHR46558">
    <property type="entry name" value="TRACRIPTIONAL REGULATORY PROTEIN-RELATED-RELATED"/>
    <property type="match status" value="1"/>
</dbReference>
<sequence>MLGHKIKELRQTHQLSQDELAKELYVTRQTISRWENEKSIPSSDSINSLANLFNIDVAELFSYTNQNNLAATPLVDSSTLHEPSKKERPILTLSQKYLSFYNILLIVSSLASFFHLYLTPFSFYAVIMAKKKNSSIKHLIYLIFLGVSVHLFFQILSLITFYFNIGTHTTEIIIK</sequence>
<keyword evidence="5" id="KW-1185">Reference proteome</keyword>
<dbReference type="AlphaFoldDB" id="A0A1L8RFB4"/>
<dbReference type="SUPFAM" id="SSF47413">
    <property type="entry name" value="lambda repressor-like DNA-binding domains"/>
    <property type="match status" value="1"/>
</dbReference>
<dbReference type="InterPro" id="IPR001387">
    <property type="entry name" value="Cro/C1-type_HTH"/>
</dbReference>
<evidence type="ECO:0000256" key="2">
    <source>
        <dbReference type="SAM" id="Phobius"/>
    </source>
</evidence>
<dbReference type="RefSeq" id="WP_067394709.1">
    <property type="nucleotide sequence ID" value="NZ_JXKH01000004.1"/>
</dbReference>
<comment type="caution">
    <text evidence="4">The sequence shown here is derived from an EMBL/GenBank/DDBJ whole genome shotgun (WGS) entry which is preliminary data.</text>
</comment>
<feature type="transmembrane region" description="Helical" evidence="2">
    <location>
        <begin position="139"/>
        <end position="163"/>
    </location>
</feature>